<name>A0A756IEG3_SALER</name>
<evidence type="ECO:0000313" key="1">
    <source>
        <dbReference type="EMBL" id="HAG0017655.1"/>
    </source>
</evidence>
<proteinExistence type="predicted"/>
<dbReference type="AlphaFoldDB" id="A0A756IEG3"/>
<dbReference type="EMBL" id="DAAWYJ010000036">
    <property type="protein sequence ID" value="HAG0017655.1"/>
    <property type="molecule type" value="Genomic_DNA"/>
</dbReference>
<protein>
    <submittedName>
        <fullName evidence="1">Uncharacterized protein</fullName>
    </submittedName>
</protein>
<sequence length="61" mass="6948">MKAKEFNRQYKVGTCFIRQTNLEFGPIVRTVGKANDFNCGAIVEINVIPYFVRIDELIPAV</sequence>
<reference evidence="1" key="1">
    <citation type="journal article" date="2018" name="Genome Biol.">
        <title>SKESA: strategic k-mer extension for scrupulous assemblies.</title>
        <authorList>
            <person name="Souvorov A."/>
            <person name="Agarwala R."/>
            <person name="Lipman D.J."/>
        </authorList>
    </citation>
    <scope>NUCLEOTIDE SEQUENCE</scope>
    <source>
        <strain evidence="1">MA.CK_00/00002125</strain>
    </source>
</reference>
<comment type="caution">
    <text evidence="1">The sequence shown here is derived from an EMBL/GenBank/DDBJ whole genome shotgun (WGS) entry which is preliminary data.</text>
</comment>
<gene>
    <name evidence="1" type="ORF">G8O67_005046</name>
</gene>
<organism evidence="1">
    <name type="scientific">Salmonella enterica</name>
    <name type="common">Salmonella choleraesuis</name>
    <dbReference type="NCBI Taxonomy" id="28901"/>
    <lineage>
        <taxon>Bacteria</taxon>
        <taxon>Pseudomonadati</taxon>
        <taxon>Pseudomonadota</taxon>
        <taxon>Gammaproteobacteria</taxon>
        <taxon>Enterobacterales</taxon>
        <taxon>Enterobacteriaceae</taxon>
        <taxon>Salmonella</taxon>
    </lineage>
</organism>
<reference evidence="1" key="2">
    <citation type="submission" date="2020-02" db="EMBL/GenBank/DDBJ databases">
        <authorList>
            <consortium name="NCBI Pathogen Detection Project"/>
        </authorList>
    </citation>
    <scope>NUCLEOTIDE SEQUENCE</scope>
    <source>
        <strain evidence="1">MA.CK_00/00002125</strain>
    </source>
</reference>
<accession>A0A756IEG3</accession>